<comment type="caution">
    <text evidence="3">The sequence shown here is derived from an EMBL/GenBank/DDBJ whole genome shotgun (WGS) entry which is preliminary data.</text>
</comment>
<reference evidence="3" key="1">
    <citation type="submission" date="2016-04" db="EMBL/GenBank/DDBJ databases">
        <authorList>
            <person name="Nguyen H.D."/>
            <person name="Samba Siva P."/>
            <person name="Cullis J."/>
            <person name="Levesque C.A."/>
            <person name="Hambleton S."/>
        </authorList>
    </citation>
    <scope>NUCLEOTIDE SEQUENCE</scope>
    <source>
        <strain evidence="3">DAOMC 236422</strain>
    </source>
</reference>
<evidence type="ECO:0000313" key="4">
    <source>
        <dbReference type="Proteomes" id="UP000078113"/>
    </source>
</evidence>
<dbReference type="EMBL" id="LWDG02000842">
    <property type="protein sequence ID" value="KAE8262151.1"/>
    <property type="molecule type" value="Genomic_DNA"/>
</dbReference>
<dbReference type="AlphaFoldDB" id="A0A8X7N0M0"/>
<protein>
    <submittedName>
        <fullName evidence="3">Uncharacterized protein</fullName>
    </submittedName>
</protein>
<proteinExistence type="predicted"/>
<accession>A0A8X7N0M0</accession>
<reference evidence="3" key="2">
    <citation type="journal article" date="2019" name="IMA Fungus">
        <title>Genome sequencing and comparison of five Tilletia species to identify candidate genes for the detection of regulated species infecting wheat.</title>
        <authorList>
            <person name="Nguyen H.D.T."/>
            <person name="Sultana T."/>
            <person name="Kesanakurti P."/>
            <person name="Hambleton S."/>
        </authorList>
    </citation>
    <scope>NUCLEOTIDE SEQUENCE</scope>
    <source>
        <strain evidence="3">DAOMC 236422</strain>
    </source>
</reference>
<keyword evidence="4" id="KW-1185">Reference proteome</keyword>
<feature type="coiled-coil region" evidence="1">
    <location>
        <begin position="16"/>
        <end position="64"/>
    </location>
</feature>
<dbReference type="Proteomes" id="UP000078113">
    <property type="component" value="Unassembled WGS sequence"/>
</dbReference>
<feature type="region of interest" description="Disordered" evidence="2">
    <location>
        <begin position="99"/>
        <end position="120"/>
    </location>
</feature>
<evidence type="ECO:0000256" key="2">
    <source>
        <dbReference type="SAM" id="MobiDB-lite"/>
    </source>
</evidence>
<organism evidence="3 4">
    <name type="scientific">Tilletia walkeri</name>
    <dbReference type="NCBI Taxonomy" id="117179"/>
    <lineage>
        <taxon>Eukaryota</taxon>
        <taxon>Fungi</taxon>
        <taxon>Dikarya</taxon>
        <taxon>Basidiomycota</taxon>
        <taxon>Ustilaginomycotina</taxon>
        <taxon>Exobasidiomycetes</taxon>
        <taxon>Tilletiales</taxon>
        <taxon>Tilletiaceae</taxon>
        <taxon>Tilletia</taxon>
    </lineage>
</organism>
<gene>
    <name evidence="3" type="ORF">A4X09_0g7525</name>
</gene>
<name>A0A8X7N0M0_9BASI</name>
<feature type="region of interest" description="Disordered" evidence="2">
    <location>
        <begin position="171"/>
        <end position="212"/>
    </location>
</feature>
<keyword evidence="1" id="KW-0175">Coiled coil</keyword>
<sequence>MSTIESEKFAAAARTLADLEKEQEHQLAIIQVAEKEVEARRAVANEAQERANGAAELLADKESNLRSYRDGLSIIQQSISNVHTTLRLAHKRLFSDIDKEEDGTPDLSSDAKSSSDHPGPCLSCGAIESSRFRRGGTQCNACYLRGEEDPTVRRQDRAGAGNSIKKAARGFLELEEDDADTTGSSTYSSAHEKGPCQAALQSPPGWRHAVKF</sequence>
<evidence type="ECO:0000313" key="3">
    <source>
        <dbReference type="EMBL" id="KAE8262151.1"/>
    </source>
</evidence>
<evidence type="ECO:0000256" key="1">
    <source>
        <dbReference type="SAM" id="Coils"/>
    </source>
</evidence>